<dbReference type="CDD" id="cd01574">
    <property type="entry name" value="PBP1_LacI"/>
    <property type="match status" value="1"/>
</dbReference>
<dbReference type="PROSITE" id="PS50932">
    <property type="entry name" value="HTH_LACI_2"/>
    <property type="match status" value="1"/>
</dbReference>
<evidence type="ECO:0000256" key="1">
    <source>
        <dbReference type="ARBA" id="ARBA00023015"/>
    </source>
</evidence>
<gene>
    <name evidence="5" type="ORF">JOF34_001400</name>
</gene>
<sequence length="341" mass="36385">MNSQFRPQRRVSMADVAKHAGVSAQTVSRVANGTGTVIPDTRRRVIDAMDALGYRPNSAARALKLGSFRTIGVLSQSLSTLGDVRTIEAIATSAAIAGYATTLVPVHVAAHSQADVDRLFSRMQELAVDALILNLESPMLAHAAEMLPPGVPVVYMDPEAPDARVVVDTDQNRGGADAVRHLLDLGHRTVWHIAGPERSRPSGRREDGWRTTLEAAGRDVPPVLRGDWSVESGYLAGKRIAARDDVTAVFCSNDQMALGFYRAVAEADKRVPQDISVVGFDDTADARGYAPPLTSMHQDFAEVGQRCVSSALALVGGRDVPALSVVVPQLVVRDSTAPPAL</sequence>
<dbReference type="PANTHER" id="PTHR30146:SF153">
    <property type="entry name" value="LACTOSE OPERON REPRESSOR"/>
    <property type="match status" value="1"/>
</dbReference>
<organism evidence="5 6">
    <name type="scientific">Microbacterium amylolyticum</name>
    <dbReference type="NCBI Taxonomy" id="936337"/>
    <lineage>
        <taxon>Bacteria</taxon>
        <taxon>Bacillati</taxon>
        <taxon>Actinomycetota</taxon>
        <taxon>Actinomycetes</taxon>
        <taxon>Micrococcales</taxon>
        <taxon>Microbacteriaceae</taxon>
        <taxon>Microbacterium</taxon>
    </lineage>
</organism>
<dbReference type="Gene3D" id="1.10.260.40">
    <property type="entry name" value="lambda repressor-like DNA-binding domains"/>
    <property type="match status" value="1"/>
</dbReference>
<dbReference type="EMBL" id="JAGIOL010000001">
    <property type="protein sequence ID" value="MBP2436814.1"/>
    <property type="molecule type" value="Genomic_DNA"/>
</dbReference>
<dbReference type="InterPro" id="IPR010982">
    <property type="entry name" value="Lambda_DNA-bd_dom_sf"/>
</dbReference>
<proteinExistence type="predicted"/>
<feature type="domain" description="HTH lacI-type" evidence="4">
    <location>
        <begin position="11"/>
        <end position="65"/>
    </location>
</feature>
<evidence type="ECO:0000256" key="3">
    <source>
        <dbReference type="ARBA" id="ARBA00023163"/>
    </source>
</evidence>
<keyword evidence="6" id="KW-1185">Reference proteome</keyword>
<dbReference type="InterPro" id="IPR000843">
    <property type="entry name" value="HTH_LacI"/>
</dbReference>
<dbReference type="Proteomes" id="UP001519362">
    <property type="component" value="Unassembled WGS sequence"/>
</dbReference>
<evidence type="ECO:0000313" key="6">
    <source>
        <dbReference type="Proteomes" id="UP001519362"/>
    </source>
</evidence>
<dbReference type="CDD" id="cd01392">
    <property type="entry name" value="HTH_LacI"/>
    <property type="match status" value="1"/>
</dbReference>
<dbReference type="GO" id="GO:0003677">
    <property type="term" value="F:DNA binding"/>
    <property type="evidence" value="ECO:0007669"/>
    <property type="project" value="UniProtKB-KW"/>
</dbReference>
<comment type="caution">
    <text evidence="5">The sequence shown here is derived from an EMBL/GenBank/DDBJ whole genome shotgun (WGS) entry which is preliminary data.</text>
</comment>
<keyword evidence="3" id="KW-0804">Transcription</keyword>
<dbReference type="SUPFAM" id="SSF47413">
    <property type="entry name" value="lambda repressor-like DNA-binding domains"/>
    <property type="match status" value="1"/>
</dbReference>
<name>A0ABS4ZHQ5_9MICO</name>
<evidence type="ECO:0000259" key="4">
    <source>
        <dbReference type="PROSITE" id="PS50932"/>
    </source>
</evidence>
<dbReference type="InterPro" id="IPR046335">
    <property type="entry name" value="LacI/GalR-like_sensor"/>
</dbReference>
<protein>
    <submittedName>
        <fullName evidence="5">DNA-binding LacI/PurR family transcriptional regulator</fullName>
    </submittedName>
</protein>
<reference evidence="5 6" key="1">
    <citation type="submission" date="2021-03" db="EMBL/GenBank/DDBJ databases">
        <title>Sequencing the genomes of 1000 actinobacteria strains.</title>
        <authorList>
            <person name="Klenk H.-P."/>
        </authorList>
    </citation>
    <scope>NUCLEOTIDE SEQUENCE [LARGE SCALE GENOMIC DNA]</scope>
    <source>
        <strain evidence="5 6">DSM 24221</strain>
    </source>
</reference>
<accession>A0ABS4ZHQ5</accession>
<evidence type="ECO:0000313" key="5">
    <source>
        <dbReference type="EMBL" id="MBP2436814.1"/>
    </source>
</evidence>
<dbReference type="RefSeq" id="WP_241244923.1">
    <property type="nucleotide sequence ID" value="NZ_CP049253.1"/>
</dbReference>
<keyword evidence="1" id="KW-0805">Transcription regulation</keyword>
<keyword evidence="2 5" id="KW-0238">DNA-binding</keyword>
<dbReference type="SUPFAM" id="SSF53822">
    <property type="entry name" value="Periplasmic binding protein-like I"/>
    <property type="match status" value="1"/>
</dbReference>
<evidence type="ECO:0000256" key="2">
    <source>
        <dbReference type="ARBA" id="ARBA00023125"/>
    </source>
</evidence>
<dbReference type="Gene3D" id="3.40.50.2300">
    <property type="match status" value="2"/>
</dbReference>
<dbReference type="Pfam" id="PF13377">
    <property type="entry name" value="Peripla_BP_3"/>
    <property type="match status" value="1"/>
</dbReference>
<dbReference type="InterPro" id="IPR028082">
    <property type="entry name" value="Peripla_BP_I"/>
</dbReference>
<dbReference type="Pfam" id="PF00356">
    <property type="entry name" value="LacI"/>
    <property type="match status" value="1"/>
</dbReference>
<dbReference type="SMART" id="SM00354">
    <property type="entry name" value="HTH_LACI"/>
    <property type="match status" value="1"/>
</dbReference>
<dbReference type="PANTHER" id="PTHR30146">
    <property type="entry name" value="LACI-RELATED TRANSCRIPTIONAL REPRESSOR"/>
    <property type="match status" value="1"/>
</dbReference>